<dbReference type="RefSeq" id="WP_068899656.1">
    <property type="nucleotide sequence ID" value="NZ_LYBM01000005.1"/>
</dbReference>
<evidence type="ECO:0000313" key="2">
    <source>
        <dbReference type="Proteomes" id="UP000094936"/>
    </source>
</evidence>
<proteinExistence type="predicted"/>
<evidence type="ECO:0008006" key="3">
    <source>
        <dbReference type="Google" id="ProtNLM"/>
    </source>
</evidence>
<dbReference type="EMBL" id="LYBM01000005">
    <property type="protein sequence ID" value="ODA35169.1"/>
    <property type="molecule type" value="Genomic_DNA"/>
</dbReference>
<organism evidence="1 2">
    <name type="scientific">Veronia pacifica</name>
    <dbReference type="NCBI Taxonomy" id="1080227"/>
    <lineage>
        <taxon>Bacteria</taxon>
        <taxon>Pseudomonadati</taxon>
        <taxon>Pseudomonadota</taxon>
        <taxon>Gammaproteobacteria</taxon>
        <taxon>Vibrionales</taxon>
        <taxon>Vibrionaceae</taxon>
        <taxon>Veronia</taxon>
    </lineage>
</organism>
<dbReference type="AlphaFoldDB" id="A0A1C3EPP8"/>
<comment type="caution">
    <text evidence="1">The sequence shown here is derived from an EMBL/GenBank/DDBJ whole genome shotgun (WGS) entry which is preliminary data.</text>
</comment>
<evidence type="ECO:0000313" key="1">
    <source>
        <dbReference type="EMBL" id="ODA35169.1"/>
    </source>
</evidence>
<reference evidence="1 2" key="1">
    <citation type="submission" date="2016-05" db="EMBL/GenBank/DDBJ databases">
        <title>Genomic Taxonomy of the Vibrionaceae.</title>
        <authorList>
            <person name="Gomez-Gil B."/>
            <person name="Enciso-Ibarra J."/>
        </authorList>
    </citation>
    <scope>NUCLEOTIDE SEQUENCE [LARGE SCALE GENOMIC DNA]</scope>
    <source>
        <strain evidence="1 2">CAIM 1920</strain>
    </source>
</reference>
<name>A0A1C3EPP8_9GAMM</name>
<protein>
    <recommendedName>
        <fullName evidence="3">Outer membrane protein beta-barrel domain-containing protein</fullName>
    </recommendedName>
</protein>
<accession>A0A1C3EPP8</accession>
<keyword evidence="2" id="KW-1185">Reference proteome</keyword>
<sequence>MGDLSPTQDRFGAGVSMNAGLRYNIDELAFVGVKYSLVKDLVNNDPDLNRLMFTVGIRLF</sequence>
<gene>
    <name evidence="1" type="ORF">A8L45_04440</name>
</gene>
<dbReference type="Proteomes" id="UP000094936">
    <property type="component" value="Unassembled WGS sequence"/>
</dbReference>
<dbReference type="STRING" id="1080227.A8L45_04440"/>